<sequence length="257" mass="27388">MSFKGISAIVTGGASGLGLAVTKKLLVGGGRVVVCDISKSPAFDEIAEDCIYSQVDVTSESDAIRAIGLAKKQFHTLNALVNCAGMGQVSKIFNVKRNQPHSLDMFEKSLRVNATGTFNMIRLAAMTMKENDPDKDNLRGVIINTASVAAFEGQTGQVAYAASKAAVVGMTLPLARELSDQGIRVVTIAPGLFNSRTVLGKEGFREESTEYLSDLQLGISRLGRPEEFADLVLDIICNPFVNGATIRLDGGGRLVYL</sequence>
<dbReference type="InterPro" id="IPR020904">
    <property type="entry name" value="Sc_DH/Rdtase_CS"/>
</dbReference>
<evidence type="ECO:0000313" key="5">
    <source>
        <dbReference type="Proteomes" id="UP001497525"/>
    </source>
</evidence>
<dbReference type="SUPFAM" id="SSF51735">
    <property type="entry name" value="NAD(P)-binding Rossmann-fold domains"/>
    <property type="match status" value="1"/>
</dbReference>
<dbReference type="PRINTS" id="PR00080">
    <property type="entry name" value="SDRFAMILY"/>
</dbReference>
<dbReference type="SMART" id="SM00822">
    <property type="entry name" value="PKS_KR"/>
    <property type="match status" value="1"/>
</dbReference>
<feature type="domain" description="Ketoreductase" evidence="3">
    <location>
        <begin position="6"/>
        <end position="191"/>
    </location>
</feature>
<dbReference type="InterPro" id="IPR002347">
    <property type="entry name" value="SDR_fam"/>
</dbReference>
<evidence type="ECO:0000313" key="4">
    <source>
        <dbReference type="EMBL" id="CAL5139322.1"/>
    </source>
</evidence>
<dbReference type="InterPro" id="IPR057326">
    <property type="entry name" value="KR_dom"/>
</dbReference>
<dbReference type="Pfam" id="PF00106">
    <property type="entry name" value="adh_short"/>
    <property type="match status" value="1"/>
</dbReference>
<dbReference type="PANTHER" id="PTHR43658">
    <property type="entry name" value="SHORT-CHAIN DEHYDROGENASE/REDUCTASE"/>
    <property type="match status" value="1"/>
</dbReference>
<dbReference type="Proteomes" id="UP001497525">
    <property type="component" value="Unassembled WGS sequence"/>
</dbReference>
<dbReference type="GO" id="GO:0016491">
    <property type="term" value="F:oxidoreductase activity"/>
    <property type="evidence" value="ECO:0007669"/>
    <property type="project" value="UniProtKB-KW"/>
</dbReference>
<accession>A0AAV2TS82</accession>
<dbReference type="PROSITE" id="PS00061">
    <property type="entry name" value="ADH_SHORT"/>
    <property type="match status" value="1"/>
</dbReference>
<name>A0AAV2TS82_CALDB</name>
<dbReference type="GO" id="GO:0006629">
    <property type="term" value="P:lipid metabolic process"/>
    <property type="evidence" value="ECO:0007669"/>
    <property type="project" value="UniProtKB-ARBA"/>
</dbReference>
<comment type="similarity">
    <text evidence="2">Belongs to the short-chain dehydrogenases/reductases (SDR) family.</text>
</comment>
<dbReference type="PRINTS" id="PR00081">
    <property type="entry name" value="GDHRDH"/>
</dbReference>
<gene>
    <name evidence="4" type="ORF">CDAUBV1_LOCUS14348</name>
</gene>
<organism evidence="4 5">
    <name type="scientific">Calicophoron daubneyi</name>
    <name type="common">Rumen fluke</name>
    <name type="synonym">Paramphistomum daubneyi</name>
    <dbReference type="NCBI Taxonomy" id="300641"/>
    <lineage>
        <taxon>Eukaryota</taxon>
        <taxon>Metazoa</taxon>
        <taxon>Spiralia</taxon>
        <taxon>Lophotrochozoa</taxon>
        <taxon>Platyhelminthes</taxon>
        <taxon>Trematoda</taxon>
        <taxon>Digenea</taxon>
        <taxon>Plagiorchiida</taxon>
        <taxon>Pronocephalata</taxon>
        <taxon>Paramphistomoidea</taxon>
        <taxon>Paramphistomidae</taxon>
        <taxon>Calicophoron</taxon>
    </lineage>
</organism>
<keyword evidence="1" id="KW-0560">Oxidoreductase</keyword>
<reference evidence="4" key="1">
    <citation type="submission" date="2024-06" db="EMBL/GenBank/DDBJ databases">
        <authorList>
            <person name="Liu X."/>
            <person name="Lenzi L."/>
            <person name="Haldenby T S."/>
            <person name="Uol C."/>
        </authorList>
    </citation>
    <scope>NUCLEOTIDE SEQUENCE</scope>
</reference>
<protein>
    <recommendedName>
        <fullName evidence="3">Ketoreductase domain-containing protein</fullName>
    </recommendedName>
</protein>
<evidence type="ECO:0000256" key="2">
    <source>
        <dbReference type="RuleBase" id="RU000363"/>
    </source>
</evidence>
<proteinExistence type="inferred from homology"/>
<dbReference type="InterPro" id="IPR036291">
    <property type="entry name" value="NAD(P)-bd_dom_sf"/>
</dbReference>
<dbReference type="AlphaFoldDB" id="A0AAV2TS82"/>
<comment type="caution">
    <text evidence="4">The sequence shown here is derived from an EMBL/GenBank/DDBJ whole genome shotgun (WGS) entry which is preliminary data.</text>
</comment>
<dbReference type="EMBL" id="CAXLJL010000600">
    <property type="protein sequence ID" value="CAL5139322.1"/>
    <property type="molecule type" value="Genomic_DNA"/>
</dbReference>
<evidence type="ECO:0000256" key="1">
    <source>
        <dbReference type="ARBA" id="ARBA00023002"/>
    </source>
</evidence>
<dbReference type="PANTHER" id="PTHR43658:SF8">
    <property type="entry name" value="17-BETA-HYDROXYSTEROID DEHYDROGENASE 14-RELATED"/>
    <property type="match status" value="1"/>
</dbReference>
<dbReference type="Gene3D" id="3.40.50.720">
    <property type="entry name" value="NAD(P)-binding Rossmann-like Domain"/>
    <property type="match status" value="1"/>
</dbReference>
<evidence type="ECO:0000259" key="3">
    <source>
        <dbReference type="SMART" id="SM00822"/>
    </source>
</evidence>